<name>A0A934QUG7_9PSEU</name>
<keyword evidence="1" id="KW-0456">Lyase</keyword>
<feature type="domain" description="Adenylosuccinate lyase C-terminal" evidence="3">
    <location>
        <begin position="356"/>
        <end position="435"/>
    </location>
</feature>
<dbReference type="Gene3D" id="1.20.200.10">
    <property type="entry name" value="Fumarase/aspartase (Central domain)"/>
    <property type="match status" value="1"/>
</dbReference>
<dbReference type="EMBL" id="JAENJH010000004">
    <property type="protein sequence ID" value="MBK1786497.1"/>
    <property type="molecule type" value="Genomic_DNA"/>
</dbReference>
<dbReference type="SUPFAM" id="SSF48557">
    <property type="entry name" value="L-aspartase-like"/>
    <property type="match status" value="1"/>
</dbReference>
<dbReference type="Pfam" id="PF10397">
    <property type="entry name" value="ADSL_C"/>
    <property type="match status" value="1"/>
</dbReference>
<sequence>MSELFDHLFAAGAVREETSDSAWLRGMLDFEAALAAAQADAGLVERTHADAIAAACEVDAFDVAELGRRATGIGNPAGPLVRALTERVGGDAARHVHRGATSQDVVDTAAMLVATRALVPLLADLRACADVAARLAEEHAGTVQVGRTLLQHATPVTFGFAAAGWLTALGAVDERLAALRLPAQLGGATGTLASLGEHGLPVLSALCDRLGLAEPVLPWHTDRTCVAELAGALGATAGAVSGIARDIVLLAQTDVGEVHEQGPPGTGGSSTMPHKRNPVAAVAALGSAKQTPGLVADLLAAMEQEHQRAAGAWHSEWRPLTELLRATGSAVYWLRSSLERLRVDATAMRANLDRSGGVLLAERVTTELAPEAGRLAAHDAVTACCHRALAGEGELADLLTADPLVGEHLSRTRIAELLDPSGYLGSAGMFVRRALAAHRERKERQ</sequence>
<dbReference type="RefSeq" id="WP_200319998.1">
    <property type="nucleotide sequence ID" value="NZ_JAENJH010000004.1"/>
</dbReference>
<evidence type="ECO:0000259" key="3">
    <source>
        <dbReference type="SMART" id="SM00998"/>
    </source>
</evidence>
<keyword evidence="5" id="KW-1185">Reference proteome</keyword>
<evidence type="ECO:0000313" key="4">
    <source>
        <dbReference type="EMBL" id="MBK1786497.1"/>
    </source>
</evidence>
<dbReference type="Gene3D" id="1.10.40.30">
    <property type="entry name" value="Fumarase/aspartase (C-terminal domain)"/>
    <property type="match status" value="1"/>
</dbReference>
<evidence type="ECO:0000256" key="2">
    <source>
        <dbReference type="ARBA" id="ARBA00034772"/>
    </source>
</evidence>
<gene>
    <name evidence="4" type="primary">pcaB</name>
    <name evidence="4" type="ORF">JHE00_19385</name>
</gene>
<dbReference type="InterPro" id="IPR022761">
    <property type="entry name" value="Fumarate_lyase_N"/>
</dbReference>
<dbReference type="EC" id="5.5.1.2" evidence="4"/>
<dbReference type="AlphaFoldDB" id="A0A934QUG7"/>
<accession>A0A934QUG7</accession>
<dbReference type="InterPro" id="IPR008948">
    <property type="entry name" value="L-Aspartase-like"/>
</dbReference>
<dbReference type="PRINTS" id="PR00145">
    <property type="entry name" value="ARGSUCLYASE"/>
</dbReference>
<dbReference type="PANTHER" id="PTHR43172">
    <property type="entry name" value="ADENYLOSUCCINATE LYASE"/>
    <property type="match status" value="1"/>
</dbReference>
<dbReference type="CDD" id="cd01597">
    <property type="entry name" value="pCLME"/>
    <property type="match status" value="1"/>
</dbReference>
<reference evidence="4" key="1">
    <citation type="submission" date="2020-12" db="EMBL/GenBank/DDBJ databases">
        <title>Prauserella sp. ASG 168, a novel actinomycete isolated from cave rock.</title>
        <authorList>
            <person name="Suriyachadkun C."/>
        </authorList>
    </citation>
    <scope>NUCLEOTIDE SEQUENCE</scope>
    <source>
        <strain evidence="4">ASG 168</strain>
    </source>
</reference>
<dbReference type="InterPro" id="IPR020557">
    <property type="entry name" value="Fumarate_lyase_CS"/>
</dbReference>
<keyword evidence="4" id="KW-0413">Isomerase</keyword>
<dbReference type="GO" id="GO:0047472">
    <property type="term" value="F:3-carboxy-cis,cis-muconate cycloisomerase activity"/>
    <property type="evidence" value="ECO:0007669"/>
    <property type="project" value="UniProtKB-EC"/>
</dbReference>
<dbReference type="PRINTS" id="PR00149">
    <property type="entry name" value="FUMRATELYASE"/>
</dbReference>
<dbReference type="Proteomes" id="UP000635245">
    <property type="component" value="Unassembled WGS sequence"/>
</dbReference>
<dbReference type="NCBIfam" id="TIGR02426">
    <property type="entry name" value="protocat_pcaB"/>
    <property type="match status" value="1"/>
</dbReference>
<dbReference type="InterPro" id="IPR012789">
    <property type="entry name" value="Protocat_PcaB-like"/>
</dbReference>
<organism evidence="4 5">
    <name type="scientific">Prauserella cavernicola</name>
    <dbReference type="NCBI Taxonomy" id="2800127"/>
    <lineage>
        <taxon>Bacteria</taxon>
        <taxon>Bacillati</taxon>
        <taxon>Actinomycetota</taxon>
        <taxon>Actinomycetes</taxon>
        <taxon>Pseudonocardiales</taxon>
        <taxon>Pseudonocardiaceae</taxon>
        <taxon>Prauserella</taxon>
    </lineage>
</organism>
<evidence type="ECO:0000313" key="5">
    <source>
        <dbReference type="Proteomes" id="UP000635245"/>
    </source>
</evidence>
<dbReference type="InterPro" id="IPR019468">
    <property type="entry name" value="AdenyloSucc_lyase_C"/>
</dbReference>
<dbReference type="InterPro" id="IPR000362">
    <property type="entry name" value="Fumarate_lyase_fam"/>
</dbReference>
<evidence type="ECO:0000256" key="1">
    <source>
        <dbReference type="ARBA" id="ARBA00023239"/>
    </source>
</evidence>
<comment type="caution">
    <text evidence="4">The sequence shown here is derived from an EMBL/GenBank/DDBJ whole genome shotgun (WGS) entry which is preliminary data.</text>
</comment>
<protein>
    <submittedName>
        <fullName evidence="4">3-carboxy-cis,cis-muconate cycloisomerase</fullName>
        <ecNumber evidence="4">5.5.1.2</ecNumber>
    </submittedName>
</protein>
<dbReference type="GO" id="GO:0016829">
    <property type="term" value="F:lyase activity"/>
    <property type="evidence" value="ECO:0007669"/>
    <property type="project" value="UniProtKB-KW"/>
</dbReference>
<dbReference type="SMART" id="SM00998">
    <property type="entry name" value="ADSL_C"/>
    <property type="match status" value="1"/>
</dbReference>
<dbReference type="PANTHER" id="PTHR43172:SF2">
    <property type="entry name" value="ADENYLOSUCCINATE LYASE C-TERMINAL DOMAIN-CONTAINING PROTEIN"/>
    <property type="match status" value="1"/>
</dbReference>
<proteinExistence type="inferred from homology"/>
<comment type="similarity">
    <text evidence="2">Belongs to the class-II fumarase/aspartase family.</text>
</comment>
<dbReference type="PROSITE" id="PS00163">
    <property type="entry name" value="FUMARATE_LYASES"/>
    <property type="match status" value="1"/>
</dbReference>
<dbReference type="GO" id="GO:0019619">
    <property type="term" value="P:3,4-dihydroxybenzoate catabolic process"/>
    <property type="evidence" value="ECO:0007669"/>
    <property type="project" value="InterPro"/>
</dbReference>
<dbReference type="Pfam" id="PF00206">
    <property type="entry name" value="Lyase_1"/>
    <property type="match status" value="1"/>
</dbReference>